<dbReference type="Proteomes" id="UP000515154">
    <property type="component" value="Linkage group LG1"/>
</dbReference>
<gene>
    <name evidence="7" type="primary">LOC118766224</name>
</gene>
<keyword evidence="4 5" id="KW-0732">Signal</keyword>
<evidence type="ECO:0000256" key="5">
    <source>
        <dbReference type="SAM" id="SignalP"/>
    </source>
</evidence>
<reference evidence="7" key="1">
    <citation type="submission" date="2025-08" db="UniProtKB">
        <authorList>
            <consortium name="RefSeq"/>
        </authorList>
    </citation>
    <scope>IDENTIFICATION</scope>
</reference>
<dbReference type="InterPro" id="IPR029034">
    <property type="entry name" value="Cystine-knot_cytokine"/>
</dbReference>
<name>A0A7E6FCF1_9MOLL</name>
<organism evidence="6 7">
    <name type="scientific">Octopus sinensis</name>
    <name type="common">East Asian common octopus</name>
    <dbReference type="NCBI Taxonomy" id="2607531"/>
    <lineage>
        <taxon>Eukaryota</taxon>
        <taxon>Metazoa</taxon>
        <taxon>Spiralia</taxon>
        <taxon>Lophotrochozoa</taxon>
        <taxon>Mollusca</taxon>
        <taxon>Cephalopoda</taxon>
        <taxon>Coleoidea</taxon>
        <taxon>Octopodiformes</taxon>
        <taxon>Octopoda</taxon>
        <taxon>Incirrata</taxon>
        <taxon>Octopodidae</taxon>
        <taxon>Octopus</taxon>
    </lineage>
</organism>
<dbReference type="InterPro" id="IPR010345">
    <property type="entry name" value="IL-17_fam"/>
</dbReference>
<comment type="subcellular location">
    <subcellularLocation>
        <location evidence="1">Secreted</location>
    </subcellularLocation>
</comment>
<protein>
    <submittedName>
        <fullName evidence="7">Uncharacterized protein LOC118766224</fullName>
    </submittedName>
</protein>
<keyword evidence="3" id="KW-0964">Secreted</keyword>
<comment type="similarity">
    <text evidence="2">Belongs to the IL-17 family.</text>
</comment>
<evidence type="ECO:0000256" key="2">
    <source>
        <dbReference type="ARBA" id="ARBA00007236"/>
    </source>
</evidence>
<accession>A0A7E6FCF1</accession>
<feature type="chain" id="PRO_5028858524" evidence="5">
    <location>
        <begin position="19"/>
        <end position="138"/>
    </location>
</feature>
<evidence type="ECO:0000313" key="6">
    <source>
        <dbReference type="Proteomes" id="UP000515154"/>
    </source>
</evidence>
<feature type="signal peptide" evidence="5">
    <location>
        <begin position="1"/>
        <end position="18"/>
    </location>
</feature>
<dbReference type="GO" id="GO:0005125">
    <property type="term" value="F:cytokine activity"/>
    <property type="evidence" value="ECO:0007669"/>
    <property type="project" value="InterPro"/>
</dbReference>
<dbReference type="KEGG" id="osn:118766224"/>
<evidence type="ECO:0000256" key="4">
    <source>
        <dbReference type="ARBA" id="ARBA00022729"/>
    </source>
</evidence>
<dbReference type="SUPFAM" id="SSF57501">
    <property type="entry name" value="Cystine-knot cytokines"/>
    <property type="match status" value="1"/>
</dbReference>
<evidence type="ECO:0000256" key="3">
    <source>
        <dbReference type="ARBA" id="ARBA00022525"/>
    </source>
</evidence>
<dbReference type="Gene3D" id="2.10.90.10">
    <property type="entry name" value="Cystine-knot cytokines"/>
    <property type="match status" value="1"/>
</dbReference>
<evidence type="ECO:0000256" key="1">
    <source>
        <dbReference type="ARBA" id="ARBA00004613"/>
    </source>
</evidence>
<evidence type="ECO:0000313" key="7">
    <source>
        <dbReference type="RefSeq" id="XP_036365419.1"/>
    </source>
</evidence>
<dbReference type="Pfam" id="PF06083">
    <property type="entry name" value="IL17"/>
    <property type="match status" value="1"/>
</dbReference>
<proteinExistence type="inferred from homology"/>
<dbReference type="AlphaFoldDB" id="A0A7E6FCF1"/>
<keyword evidence="6" id="KW-1185">Reference proteome</keyword>
<dbReference type="RefSeq" id="XP_036365419.1">
    <property type="nucleotide sequence ID" value="XM_036509526.1"/>
</dbReference>
<sequence>MQKLIIAAIPLMFIILQAAVMLDAKCVPLHKELTLGASIRSTCPNASSEELCPSKTVINNDTEHRLPMILLERRCCTKLCLSGKPHVCKEQYMEIIVMKRPTVNDPYVKKSMNISVGCVCMRKREKIDLPEPTMEEER</sequence>
<dbReference type="GO" id="GO:0005576">
    <property type="term" value="C:extracellular region"/>
    <property type="evidence" value="ECO:0007669"/>
    <property type="project" value="UniProtKB-SubCell"/>
</dbReference>